<feature type="chain" id="PRO_5003331730" evidence="1">
    <location>
        <begin position="26"/>
        <end position="156"/>
    </location>
</feature>
<evidence type="ECO:0000256" key="1">
    <source>
        <dbReference type="SAM" id="SignalP"/>
    </source>
</evidence>
<proteinExistence type="predicted"/>
<evidence type="ECO:0000313" key="3">
    <source>
        <dbReference type="Proteomes" id="UP000004067"/>
    </source>
</evidence>
<comment type="caution">
    <text evidence="2">The sequence shown here is derived from an EMBL/GenBank/DDBJ whole genome shotgun (WGS) entry which is preliminary data.</text>
</comment>
<dbReference type="SUPFAM" id="SSF53474">
    <property type="entry name" value="alpha/beta-Hydrolases"/>
    <property type="match status" value="1"/>
</dbReference>
<evidence type="ECO:0000313" key="2">
    <source>
        <dbReference type="EMBL" id="EGK61958.1"/>
    </source>
</evidence>
<gene>
    <name evidence="2" type="ORF">HMPREF9081_0368</name>
</gene>
<protein>
    <submittedName>
        <fullName evidence="2">Esterase/lipase/thioesterase</fullName>
    </submittedName>
</protein>
<dbReference type="Proteomes" id="UP000004067">
    <property type="component" value="Unassembled WGS sequence"/>
</dbReference>
<dbReference type="RefSeq" id="WP_006305199.1">
    <property type="nucleotide sequence ID" value="NZ_GL892076.1"/>
</dbReference>
<organism evidence="2 3">
    <name type="scientific">Centipeda periodontii DSM 2778</name>
    <dbReference type="NCBI Taxonomy" id="888060"/>
    <lineage>
        <taxon>Bacteria</taxon>
        <taxon>Bacillati</taxon>
        <taxon>Bacillota</taxon>
        <taxon>Negativicutes</taxon>
        <taxon>Selenomonadales</taxon>
        <taxon>Selenomonadaceae</taxon>
        <taxon>Centipeda</taxon>
    </lineage>
</organism>
<sequence>MKIRSIRKILAAAVLASVLTWAPQAALTAAYEQPAHGLILTGEVKQAYITEKMQAFFHPAPDAAPPAFELPDGWTIAHERINGVTVDRITPAEKRSDRVLLQLHGGGYIMALTDMHRSLAVRQAVLMNAGDIYCVDYRTAPPPPLSRGARRCRACI</sequence>
<dbReference type="Gene3D" id="3.40.50.1820">
    <property type="entry name" value="alpha/beta hydrolase"/>
    <property type="match status" value="1"/>
</dbReference>
<keyword evidence="1" id="KW-0732">Signal</keyword>
<dbReference type="InterPro" id="IPR029058">
    <property type="entry name" value="AB_hydrolase_fold"/>
</dbReference>
<dbReference type="STRING" id="888060.HMPREF9081_0368"/>
<name>F5RJD3_9FIRM</name>
<dbReference type="eggNOG" id="COG0657">
    <property type="taxonomic scope" value="Bacteria"/>
</dbReference>
<feature type="signal peptide" evidence="1">
    <location>
        <begin position="1"/>
        <end position="25"/>
    </location>
</feature>
<dbReference type="HOGENOM" id="CLU_1683419_0_0_9"/>
<dbReference type="AlphaFoldDB" id="F5RJD3"/>
<dbReference type="EMBL" id="AFHQ01000009">
    <property type="protein sequence ID" value="EGK61958.1"/>
    <property type="molecule type" value="Genomic_DNA"/>
</dbReference>
<accession>F5RJD3</accession>
<keyword evidence="3" id="KW-1185">Reference proteome</keyword>
<reference evidence="2 3" key="1">
    <citation type="submission" date="2011-04" db="EMBL/GenBank/DDBJ databases">
        <authorList>
            <person name="Muzny D."/>
            <person name="Qin X."/>
            <person name="Deng J."/>
            <person name="Jiang H."/>
            <person name="Liu Y."/>
            <person name="Qu J."/>
            <person name="Song X.-Z."/>
            <person name="Zhang L."/>
            <person name="Thornton R."/>
            <person name="Coyle M."/>
            <person name="Francisco L."/>
            <person name="Jackson L."/>
            <person name="Javaid M."/>
            <person name="Korchina V."/>
            <person name="Kovar C."/>
            <person name="Mata R."/>
            <person name="Mathew T."/>
            <person name="Ngo R."/>
            <person name="Nguyen L."/>
            <person name="Nguyen N."/>
            <person name="Okwuonu G."/>
            <person name="Ongeri F."/>
            <person name="Pham C."/>
            <person name="Simmons D."/>
            <person name="Wilczek-Boney K."/>
            <person name="Hale W."/>
            <person name="Jakkamsetti A."/>
            <person name="Pham P."/>
            <person name="Ruth R."/>
            <person name="San Lucas F."/>
            <person name="Warren J."/>
            <person name="Zhang J."/>
            <person name="Zhao Z."/>
            <person name="Zhou C."/>
            <person name="Zhu D."/>
            <person name="Lee S."/>
            <person name="Bess C."/>
            <person name="Blankenburg K."/>
            <person name="Forbes L."/>
            <person name="Fu Q."/>
            <person name="Gubbala S."/>
            <person name="Hirani K."/>
            <person name="Jayaseelan J.C."/>
            <person name="Lara F."/>
            <person name="Munidasa M."/>
            <person name="Palculict T."/>
            <person name="Patil S."/>
            <person name="Pu L.-L."/>
            <person name="Saada N."/>
            <person name="Tang L."/>
            <person name="Weissenberger G."/>
            <person name="Zhu Y."/>
            <person name="Hemphill L."/>
            <person name="Shang Y."/>
            <person name="Youmans B."/>
            <person name="Ayvaz T."/>
            <person name="Ross M."/>
            <person name="Santibanez J."/>
            <person name="Aqrawi P."/>
            <person name="Gross S."/>
            <person name="Joshi V."/>
            <person name="Fowler G."/>
            <person name="Nazareth L."/>
            <person name="Reid J."/>
            <person name="Worley K."/>
            <person name="Petrosino J."/>
            <person name="Highlander S."/>
            <person name="Gibbs R."/>
        </authorList>
    </citation>
    <scope>NUCLEOTIDE SEQUENCE [LARGE SCALE GENOMIC DNA]</scope>
    <source>
        <strain evidence="2 3">DSM 2778</strain>
    </source>
</reference>